<accession>A0A0M9EPA0</accession>
<feature type="compositionally biased region" description="Polar residues" evidence="1">
    <location>
        <begin position="371"/>
        <end position="387"/>
    </location>
</feature>
<dbReference type="EMBL" id="JXCE01000478">
    <property type="protein sequence ID" value="KPA37093.1"/>
    <property type="molecule type" value="Genomic_DNA"/>
</dbReference>
<proteinExistence type="predicted"/>
<feature type="chain" id="PRO_5005834854" evidence="2">
    <location>
        <begin position="26"/>
        <end position="590"/>
    </location>
</feature>
<sequence>MLAASRKRAGCVLLLLSLVISQANALVISATNSSITSTRSSGEPSTITAAPGVTEPFQVNTCSYYNATESRTLWDNPWCSMYVGTVDLVFWPTTGNHSYPSTYRDTISDYTFTSPSVYMIVNTMYAENPCGPLGPSATREIFAFDLTEVSTLVPYTDDVANTRRATRQLYLSDLDTHCTRSFNRSELATQTRPIKDDDTRCNPFLAVPKKFKEYGYPYWVHCGIKNNKFGVFDPPYAIPALDELIPAHTTSAEKPDTEIPTAIPSATAKPPPSAGSLETANASQQNTSPATGDSGDNEPSANPDNPQPTVVSTANTKRPSSHQPGDGSIASPVDTVASDGVNASQATLSDSNNAKPTPVNPVNTIVVENPGGNNAEASDSSVSSKPTLGQPDDAVPTPVGRMDTEVVDGLGHSQASAQKGGPQDTVGHRGDTGAISTASENVGHLGSGEPSQSDVDTYDKSAIPTATFDGVASTVTKQVVNLGTNGLEVVNNETGETSTYAVPAAGASPSDGGLVPASVAVYNGHTLEQGGPAVTVTNAIVMTPNPASPTEDLVESSSTLSAVANSPANQVTQGTYGIFLAVLVYGWMYL</sequence>
<feature type="compositionally biased region" description="Low complexity" evidence="1">
    <location>
        <begin position="356"/>
        <end position="370"/>
    </location>
</feature>
<gene>
    <name evidence="3" type="ORF">FLAG1_10106</name>
</gene>
<reference evidence="3 4" key="1">
    <citation type="submission" date="2015-04" db="EMBL/GenBank/DDBJ databases">
        <title>The draft genome sequence of Fusarium langsethiae, a T-2/HT-2 mycotoxin producer.</title>
        <authorList>
            <person name="Lysoe E."/>
            <person name="Divon H.H."/>
            <person name="Terzi V."/>
            <person name="Orru L."/>
            <person name="Lamontanara A."/>
            <person name="Kolseth A.-K."/>
            <person name="Frandsen R.J."/>
            <person name="Nielsen K."/>
            <person name="Thrane U."/>
        </authorList>
    </citation>
    <scope>NUCLEOTIDE SEQUENCE [LARGE SCALE GENOMIC DNA]</scope>
    <source>
        <strain evidence="3 4">Fl201059</strain>
    </source>
</reference>
<protein>
    <submittedName>
        <fullName evidence="3">Uncharacterized protein</fullName>
    </submittedName>
</protein>
<comment type="caution">
    <text evidence="3">The sequence shown here is derived from an EMBL/GenBank/DDBJ whole genome shotgun (WGS) entry which is preliminary data.</text>
</comment>
<keyword evidence="2" id="KW-0732">Signal</keyword>
<name>A0A0M9EPA0_FUSLA</name>
<feature type="compositionally biased region" description="Polar residues" evidence="1">
    <location>
        <begin position="276"/>
        <end position="291"/>
    </location>
</feature>
<feature type="region of interest" description="Disordered" evidence="1">
    <location>
        <begin position="251"/>
        <end position="455"/>
    </location>
</feature>
<feature type="compositionally biased region" description="Polar residues" evidence="1">
    <location>
        <begin position="341"/>
        <end position="355"/>
    </location>
</feature>
<evidence type="ECO:0000256" key="1">
    <source>
        <dbReference type="SAM" id="MobiDB-lite"/>
    </source>
</evidence>
<evidence type="ECO:0000313" key="4">
    <source>
        <dbReference type="Proteomes" id="UP000037904"/>
    </source>
</evidence>
<feature type="signal peptide" evidence="2">
    <location>
        <begin position="1"/>
        <end position="25"/>
    </location>
</feature>
<organism evidence="3 4">
    <name type="scientific">Fusarium langsethiae</name>
    <dbReference type="NCBI Taxonomy" id="179993"/>
    <lineage>
        <taxon>Eukaryota</taxon>
        <taxon>Fungi</taxon>
        <taxon>Dikarya</taxon>
        <taxon>Ascomycota</taxon>
        <taxon>Pezizomycotina</taxon>
        <taxon>Sordariomycetes</taxon>
        <taxon>Hypocreomycetidae</taxon>
        <taxon>Hypocreales</taxon>
        <taxon>Nectriaceae</taxon>
        <taxon>Fusarium</taxon>
    </lineage>
</organism>
<dbReference type="OrthoDB" id="3944128at2759"/>
<evidence type="ECO:0000256" key="2">
    <source>
        <dbReference type="SAM" id="SignalP"/>
    </source>
</evidence>
<dbReference type="Proteomes" id="UP000037904">
    <property type="component" value="Unassembled WGS sequence"/>
</dbReference>
<dbReference type="AlphaFoldDB" id="A0A0M9EPA0"/>
<feature type="compositionally biased region" description="Polar residues" evidence="1">
    <location>
        <begin position="297"/>
        <end position="323"/>
    </location>
</feature>
<evidence type="ECO:0000313" key="3">
    <source>
        <dbReference type="EMBL" id="KPA37093.1"/>
    </source>
</evidence>
<keyword evidence="4" id="KW-1185">Reference proteome</keyword>